<proteinExistence type="inferred from homology"/>
<dbReference type="EMBL" id="JAZHOG010000003">
    <property type="protein sequence ID" value="MEJ8567002.1"/>
    <property type="molecule type" value="Genomic_DNA"/>
</dbReference>
<evidence type="ECO:0000256" key="9">
    <source>
        <dbReference type="ARBA" id="ARBA00023136"/>
    </source>
</evidence>
<keyword evidence="15" id="KW-0675">Receptor</keyword>
<evidence type="ECO:0000259" key="14">
    <source>
        <dbReference type="Pfam" id="PF07715"/>
    </source>
</evidence>
<keyword evidence="16" id="KW-1185">Reference proteome</keyword>
<gene>
    <name evidence="15" type="ORF">V3330_05145</name>
</gene>
<sequence length="716" mass="77201">MNKILTISAVGALGLISAGGDAIAQAGSSVGGETRSALEEVVVTAQKRGAQILQDVPVSILVMSGEKLDSSSFEGVNDAIAGMAGVTAYDTSQRGGTRVTIRGVASSSLINTGGSTTAYYVDDLPFNFVRQSTTADVNAFDLERVEVLKGPQGTLYGAASLGGVVRVLTRDANLDEFEFKGRADLSTTEDGGQNYRGDVAFNMPLVPGKLAVRAVAGYQDNSGWIDSPVDDDVNNSEIKSARVKVGYIATDRLRFDFTAQFSRNDRDSVDAGLDDRTTPNDVDQTVDTEYDLYGLRLQFDADRYSIFSSSSWLDYSNTGTVQIVPGLPLDFDLSGGGGVFNFLTQQNDSEQFTQEVRVNSNNDGPWNWSFGGFYRDSEGVGGVTGVLGHNFSQIESEQFAFFGELTHAFMDGAFELTAGLRYFEDDQELTAVVTNGGPPDHSTDQSETFDKVTSRVVLTWFPNDDMTGYLSYGTGFRSGFIQGATARELSPDLANVKPDVLTNYEIGLKGTTAEGRVGYEVALYYLDWADVIQPLTLLAQGDQNVPFTAATNAGDASGPGVDLSIDFAATDSLTLRGGIGWNDLTFDDDIQDGAGITFFEEDSRLDESAEWTWSVGLDYQFAYGASGYGGWFSADANYSDALNKRSASGEIFHSDSIMTSGIELGLTPPSDSFSLTLYVDNLFDEDGIVAILDTGFPQFDSRVRPRTYGMRLSYPF</sequence>
<evidence type="ECO:0000256" key="5">
    <source>
        <dbReference type="ARBA" id="ARBA00022692"/>
    </source>
</evidence>
<name>A0AAW9R7C7_9GAMM</name>
<keyword evidence="4" id="KW-0410">Iron transport</keyword>
<dbReference type="Pfam" id="PF07715">
    <property type="entry name" value="Plug"/>
    <property type="match status" value="1"/>
</dbReference>
<comment type="subcellular location">
    <subcellularLocation>
        <location evidence="1 11">Cell outer membrane</location>
        <topology evidence="1 11">Multi-pass membrane protein</topology>
    </subcellularLocation>
</comment>
<keyword evidence="9 11" id="KW-0472">Membrane</keyword>
<evidence type="ECO:0000256" key="10">
    <source>
        <dbReference type="ARBA" id="ARBA00023237"/>
    </source>
</evidence>
<evidence type="ECO:0000256" key="1">
    <source>
        <dbReference type="ARBA" id="ARBA00004571"/>
    </source>
</evidence>
<keyword evidence="7" id="KW-0406">Ion transport</keyword>
<dbReference type="Gene3D" id="2.40.170.20">
    <property type="entry name" value="TonB-dependent receptor, beta-barrel domain"/>
    <property type="match status" value="1"/>
</dbReference>
<keyword evidence="6" id="KW-0408">Iron</keyword>
<dbReference type="InterPro" id="IPR012910">
    <property type="entry name" value="Plug_dom"/>
</dbReference>
<dbReference type="Proteomes" id="UP001359886">
    <property type="component" value="Unassembled WGS sequence"/>
</dbReference>
<dbReference type="CDD" id="cd01347">
    <property type="entry name" value="ligand_gated_channel"/>
    <property type="match status" value="1"/>
</dbReference>
<organism evidence="15 16">
    <name type="scientific">Elongatibacter sediminis</name>
    <dbReference type="NCBI Taxonomy" id="3119006"/>
    <lineage>
        <taxon>Bacteria</taxon>
        <taxon>Pseudomonadati</taxon>
        <taxon>Pseudomonadota</taxon>
        <taxon>Gammaproteobacteria</taxon>
        <taxon>Chromatiales</taxon>
        <taxon>Wenzhouxiangellaceae</taxon>
        <taxon>Elongatibacter</taxon>
    </lineage>
</organism>
<dbReference type="InterPro" id="IPR039426">
    <property type="entry name" value="TonB-dep_rcpt-like"/>
</dbReference>
<feature type="domain" description="TonB-dependent receptor-like beta-barrel" evidence="13">
    <location>
        <begin position="253"/>
        <end position="682"/>
    </location>
</feature>
<keyword evidence="8 12" id="KW-0798">TonB box</keyword>
<evidence type="ECO:0000256" key="3">
    <source>
        <dbReference type="ARBA" id="ARBA00022452"/>
    </source>
</evidence>
<dbReference type="InterPro" id="IPR036942">
    <property type="entry name" value="Beta-barrel_TonB_sf"/>
</dbReference>
<evidence type="ECO:0000256" key="4">
    <source>
        <dbReference type="ARBA" id="ARBA00022496"/>
    </source>
</evidence>
<evidence type="ECO:0000256" key="2">
    <source>
        <dbReference type="ARBA" id="ARBA00022448"/>
    </source>
</evidence>
<dbReference type="PANTHER" id="PTHR32552:SF81">
    <property type="entry name" value="TONB-DEPENDENT OUTER MEMBRANE RECEPTOR"/>
    <property type="match status" value="1"/>
</dbReference>
<dbReference type="SUPFAM" id="SSF56935">
    <property type="entry name" value="Porins"/>
    <property type="match status" value="1"/>
</dbReference>
<accession>A0AAW9R7C7</accession>
<dbReference type="AlphaFoldDB" id="A0AAW9R7C7"/>
<evidence type="ECO:0000313" key="16">
    <source>
        <dbReference type="Proteomes" id="UP001359886"/>
    </source>
</evidence>
<comment type="similarity">
    <text evidence="11 12">Belongs to the TonB-dependent receptor family.</text>
</comment>
<evidence type="ECO:0000313" key="15">
    <source>
        <dbReference type="EMBL" id="MEJ8567002.1"/>
    </source>
</evidence>
<evidence type="ECO:0000256" key="12">
    <source>
        <dbReference type="RuleBase" id="RU003357"/>
    </source>
</evidence>
<comment type="caution">
    <text evidence="15">The sequence shown here is derived from an EMBL/GenBank/DDBJ whole genome shotgun (WGS) entry which is preliminary data.</text>
</comment>
<evidence type="ECO:0000256" key="7">
    <source>
        <dbReference type="ARBA" id="ARBA00023065"/>
    </source>
</evidence>
<dbReference type="GO" id="GO:0006826">
    <property type="term" value="P:iron ion transport"/>
    <property type="evidence" value="ECO:0007669"/>
    <property type="project" value="UniProtKB-KW"/>
</dbReference>
<dbReference type="GO" id="GO:0009279">
    <property type="term" value="C:cell outer membrane"/>
    <property type="evidence" value="ECO:0007669"/>
    <property type="project" value="UniProtKB-SubCell"/>
</dbReference>
<protein>
    <submittedName>
        <fullName evidence="15">TonB-dependent receptor</fullName>
    </submittedName>
</protein>
<keyword evidence="10 11" id="KW-0998">Cell outer membrane</keyword>
<reference evidence="15 16" key="1">
    <citation type="submission" date="2024-02" db="EMBL/GenBank/DDBJ databases">
        <title>A novel Wenzhouxiangellaceae bacterium, isolated from coastal sediments.</title>
        <authorList>
            <person name="Du Z.-J."/>
            <person name="Ye Y.-Q."/>
            <person name="Zhang X.-Y."/>
        </authorList>
    </citation>
    <scope>NUCLEOTIDE SEQUENCE [LARGE SCALE GENOMIC DNA]</scope>
    <source>
        <strain evidence="15 16">CH-27</strain>
    </source>
</reference>
<dbReference type="InterPro" id="IPR000531">
    <property type="entry name" value="Beta-barrel_TonB"/>
</dbReference>
<dbReference type="PROSITE" id="PS52016">
    <property type="entry name" value="TONB_DEPENDENT_REC_3"/>
    <property type="match status" value="1"/>
</dbReference>
<evidence type="ECO:0000256" key="8">
    <source>
        <dbReference type="ARBA" id="ARBA00023077"/>
    </source>
</evidence>
<keyword evidence="5 11" id="KW-0812">Transmembrane</keyword>
<keyword evidence="3 11" id="KW-1134">Transmembrane beta strand</keyword>
<evidence type="ECO:0000256" key="6">
    <source>
        <dbReference type="ARBA" id="ARBA00023004"/>
    </source>
</evidence>
<dbReference type="Pfam" id="PF00593">
    <property type="entry name" value="TonB_dep_Rec_b-barrel"/>
    <property type="match status" value="1"/>
</dbReference>
<evidence type="ECO:0000259" key="13">
    <source>
        <dbReference type="Pfam" id="PF00593"/>
    </source>
</evidence>
<evidence type="ECO:0000256" key="11">
    <source>
        <dbReference type="PROSITE-ProRule" id="PRU01360"/>
    </source>
</evidence>
<keyword evidence="2 11" id="KW-0813">Transport</keyword>
<dbReference type="PANTHER" id="PTHR32552">
    <property type="entry name" value="FERRICHROME IRON RECEPTOR-RELATED"/>
    <property type="match status" value="1"/>
</dbReference>
<dbReference type="RefSeq" id="WP_354694323.1">
    <property type="nucleotide sequence ID" value="NZ_JAZHOG010000003.1"/>
</dbReference>
<feature type="domain" description="TonB-dependent receptor plug" evidence="14">
    <location>
        <begin position="53"/>
        <end position="164"/>
    </location>
</feature>